<name>A0A517TTK6_9BACT</name>
<evidence type="ECO:0000313" key="2">
    <source>
        <dbReference type="Proteomes" id="UP000317909"/>
    </source>
</evidence>
<dbReference type="SUPFAM" id="SSF81301">
    <property type="entry name" value="Nucleotidyltransferase"/>
    <property type="match status" value="1"/>
</dbReference>
<sequence length="191" mass="21205">MRVVVVPPNAGWPAEFTTEAGCLLEALAKNVVNIHHIGSTAIPGIFAKPVIDILLVVRDLRILDDSPPVIERLGYEIMGEFGIPGRRYFRKDSAEGVRTHQVHAFQVGSAEIDRHLAFRDYMRSNLSASASYSNLKRQLAAQYPDDLSAYMDGKDAFIKEHEARALRWARQERRLTPRSTGPATAIAVIPG</sequence>
<protein>
    <submittedName>
        <fullName evidence="1">Dephospho-CoA kinase/protein folding accessory domain-containing protein</fullName>
    </submittedName>
</protein>
<dbReference type="InterPro" id="IPR043519">
    <property type="entry name" value="NT_sf"/>
</dbReference>
<dbReference type="OrthoDB" id="9799092at2"/>
<keyword evidence="1" id="KW-0808">Transferase</keyword>
<keyword evidence="2" id="KW-1185">Reference proteome</keyword>
<dbReference type="PANTHER" id="PTHR34822">
    <property type="entry name" value="GRPB DOMAIN PROTEIN (AFU_ORTHOLOGUE AFUA_1G01530)"/>
    <property type="match status" value="1"/>
</dbReference>
<dbReference type="Proteomes" id="UP000317909">
    <property type="component" value="Chromosome"/>
</dbReference>
<organism evidence="1 2">
    <name type="scientific">Lacipirellula limnantheis</name>
    <dbReference type="NCBI Taxonomy" id="2528024"/>
    <lineage>
        <taxon>Bacteria</taxon>
        <taxon>Pseudomonadati</taxon>
        <taxon>Planctomycetota</taxon>
        <taxon>Planctomycetia</taxon>
        <taxon>Pirellulales</taxon>
        <taxon>Lacipirellulaceae</taxon>
        <taxon>Lacipirellula</taxon>
    </lineage>
</organism>
<dbReference type="Pfam" id="PF04229">
    <property type="entry name" value="GrpB"/>
    <property type="match status" value="1"/>
</dbReference>
<dbReference type="KEGG" id="llh:I41_08680"/>
<dbReference type="AlphaFoldDB" id="A0A517TTK6"/>
<dbReference type="EMBL" id="CP036339">
    <property type="protein sequence ID" value="QDT71708.1"/>
    <property type="molecule type" value="Genomic_DNA"/>
</dbReference>
<keyword evidence="1" id="KW-0418">Kinase</keyword>
<evidence type="ECO:0000313" key="1">
    <source>
        <dbReference type="EMBL" id="QDT71708.1"/>
    </source>
</evidence>
<dbReference type="RefSeq" id="WP_145431193.1">
    <property type="nucleotide sequence ID" value="NZ_CP036339.1"/>
</dbReference>
<dbReference type="GO" id="GO:0016301">
    <property type="term" value="F:kinase activity"/>
    <property type="evidence" value="ECO:0007669"/>
    <property type="project" value="UniProtKB-KW"/>
</dbReference>
<dbReference type="InterPro" id="IPR007344">
    <property type="entry name" value="GrpB/CoaE"/>
</dbReference>
<gene>
    <name evidence="1" type="ORF">I41_08680</name>
</gene>
<proteinExistence type="predicted"/>
<dbReference type="PANTHER" id="PTHR34822:SF1">
    <property type="entry name" value="GRPB FAMILY PROTEIN"/>
    <property type="match status" value="1"/>
</dbReference>
<reference evidence="1 2" key="1">
    <citation type="submission" date="2019-02" db="EMBL/GenBank/DDBJ databases">
        <title>Deep-cultivation of Planctomycetes and their phenomic and genomic characterization uncovers novel biology.</title>
        <authorList>
            <person name="Wiegand S."/>
            <person name="Jogler M."/>
            <person name="Boedeker C."/>
            <person name="Pinto D."/>
            <person name="Vollmers J."/>
            <person name="Rivas-Marin E."/>
            <person name="Kohn T."/>
            <person name="Peeters S.H."/>
            <person name="Heuer A."/>
            <person name="Rast P."/>
            <person name="Oberbeckmann S."/>
            <person name="Bunk B."/>
            <person name="Jeske O."/>
            <person name="Meyerdierks A."/>
            <person name="Storesund J.E."/>
            <person name="Kallscheuer N."/>
            <person name="Luecker S."/>
            <person name="Lage O.M."/>
            <person name="Pohl T."/>
            <person name="Merkel B.J."/>
            <person name="Hornburger P."/>
            <person name="Mueller R.-W."/>
            <person name="Bruemmer F."/>
            <person name="Labrenz M."/>
            <person name="Spormann A.M."/>
            <person name="Op den Camp H."/>
            <person name="Overmann J."/>
            <person name="Amann R."/>
            <person name="Jetten M.S.M."/>
            <person name="Mascher T."/>
            <person name="Medema M.H."/>
            <person name="Devos D.P."/>
            <person name="Kaster A.-K."/>
            <person name="Ovreas L."/>
            <person name="Rohde M."/>
            <person name="Galperin M.Y."/>
            <person name="Jogler C."/>
        </authorList>
    </citation>
    <scope>NUCLEOTIDE SEQUENCE [LARGE SCALE GENOMIC DNA]</scope>
    <source>
        <strain evidence="1 2">I41</strain>
    </source>
</reference>
<dbReference type="Gene3D" id="3.30.460.10">
    <property type="entry name" value="Beta Polymerase, domain 2"/>
    <property type="match status" value="1"/>
</dbReference>
<accession>A0A517TTK6</accession>